<feature type="transmembrane region" description="Helical" evidence="1">
    <location>
        <begin position="103"/>
        <end position="122"/>
    </location>
</feature>
<reference evidence="2 3" key="1">
    <citation type="submission" date="2018-03" db="EMBL/GenBank/DDBJ databases">
        <title>Genome sequencing of Melaminivora sp.</title>
        <authorList>
            <person name="Kim S.-J."/>
            <person name="Heo J."/>
            <person name="Ahn J.-H."/>
            <person name="Kwon S.-W."/>
        </authorList>
    </citation>
    <scope>NUCLEOTIDE SEQUENCE [LARGE SCALE GENOMIC DNA]</scope>
    <source>
        <strain evidence="2 3">SC2-9</strain>
    </source>
</reference>
<keyword evidence="1" id="KW-0472">Membrane</keyword>
<feature type="transmembrane region" description="Helical" evidence="1">
    <location>
        <begin position="336"/>
        <end position="354"/>
    </location>
</feature>
<evidence type="ECO:0000313" key="2">
    <source>
        <dbReference type="EMBL" id="AVO50534.1"/>
    </source>
</evidence>
<feature type="transmembrane region" description="Helical" evidence="1">
    <location>
        <begin position="361"/>
        <end position="384"/>
    </location>
</feature>
<accession>A0A2R3QFR9</accession>
<feature type="transmembrane region" description="Helical" evidence="1">
    <location>
        <begin position="281"/>
        <end position="300"/>
    </location>
</feature>
<feature type="transmembrane region" description="Helical" evidence="1">
    <location>
        <begin position="440"/>
        <end position="462"/>
    </location>
</feature>
<name>A0A2R3QFR9_9BURK</name>
<feature type="transmembrane region" description="Helical" evidence="1">
    <location>
        <begin position="407"/>
        <end position="428"/>
    </location>
</feature>
<dbReference type="RefSeq" id="WP_106684985.1">
    <property type="nucleotide sequence ID" value="NZ_CP027667.1"/>
</dbReference>
<protein>
    <recommendedName>
        <fullName evidence="4">Glycosyltransferase</fullName>
    </recommendedName>
</protein>
<dbReference type="EMBL" id="CP027667">
    <property type="protein sequence ID" value="AVO50534.1"/>
    <property type="molecule type" value="Genomic_DNA"/>
</dbReference>
<proteinExistence type="predicted"/>
<evidence type="ECO:0008006" key="4">
    <source>
        <dbReference type="Google" id="ProtNLM"/>
    </source>
</evidence>
<dbReference type="AlphaFoldDB" id="A0A2R3QFR9"/>
<keyword evidence="3" id="KW-1185">Reference proteome</keyword>
<keyword evidence="1" id="KW-1133">Transmembrane helix</keyword>
<keyword evidence="1" id="KW-0812">Transmembrane</keyword>
<feature type="transmembrane region" description="Helical" evidence="1">
    <location>
        <begin position="239"/>
        <end position="261"/>
    </location>
</feature>
<evidence type="ECO:0000256" key="1">
    <source>
        <dbReference type="SAM" id="Phobius"/>
    </source>
</evidence>
<feature type="transmembrane region" description="Helical" evidence="1">
    <location>
        <begin position="20"/>
        <end position="36"/>
    </location>
</feature>
<dbReference type="OrthoDB" id="8556356at2"/>
<dbReference type="KEGG" id="mela:C6568_15810"/>
<sequence>MNQPSPAIVAQNAMRPLPRWALALLCLAYTLAGYLGRDPWRGEDMTAFGYMRELALARTSWSAPLLAGLPPETDGLLPYWLGAWAIQLFDGWLPAEMAARLPFMALLALTLAATWYAVLHLARSPGAQPVAFAFGGEAEPRAYARTMADAGLLALIACLGLMQYSHETTSYLTQLACSTLVFSAGALLPARRGWGTAAAAFGLVGLVLSGAPAIAVLLGLGSAWLVWQAQPWTRRQRALGAAILTGLTLLAALLAWTLDLWRWRIVAWHDIKDWQSLGRLLLWFTWPAWPLALWTCWRWRQQIASRQWHRHLWLPLWFTLVALAATFSTLPSDRALLLALPALAALAAFALPTLRRGLSALIDWFTLLFFSIGAIAVWVVWLAVQTGVPAKPAANVARLAPGFVPEFSSFAFTVALAATLAWGALVRWRTGRHRTALWKSLVLPAAGATLGWLLVMTLWLPLLDYGRSFAPQVAGVRAALGPQPGCVIGRSLSRAQVAALAYHGGLRVAQPAQGAQCDWLVVDAAARPRALDAASAQRWEPVASVARPTDRSDRVLVLRRVVVPPPPDAD</sequence>
<feature type="transmembrane region" description="Helical" evidence="1">
    <location>
        <begin position="312"/>
        <end position="330"/>
    </location>
</feature>
<feature type="transmembrane region" description="Helical" evidence="1">
    <location>
        <begin position="194"/>
        <end position="227"/>
    </location>
</feature>
<organism evidence="2 3">
    <name type="scientific">Melaminivora suipulveris</name>
    <dbReference type="NCBI Taxonomy" id="2109913"/>
    <lineage>
        <taxon>Bacteria</taxon>
        <taxon>Pseudomonadati</taxon>
        <taxon>Pseudomonadota</taxon>
        <taxon>Betaproteobacteria</taxon>
        <taxon>Burkholderiales</taxon>
        <taxon>Comamonadaceae</taxon>
        <taxon>Melaminivora</taxon>
    </lineage>
</organism>
<evidence type="ECO:0000313" key="3">
    <source>
        <dbReference type="Proteomes" id="UP000237925"/>
    </source>
</evidence>
<dbReference type="Proteomes" id="UP000237925">
    <property type="component" value="Chromosome"/>
</dbReference>
<feature type="transmembrane region" description="Helical" evidence="1">
    <location>
        <begin position="169"/>
        <end position="188"/>
    </location>
</feature>
<gene>
    <name evidence="2" type="ORF">C6568_15810</name>
</gene>